<feature type="domain" description="Translation elongation factor EF1B beta/delta subunit guanine nucleotide exchange" evidence="8">
    <location>
        <begin position="3"/>
        <end position="88"/>
    </location>
</feature>
<comment type="similarity">
    <text evidence="2 7">Belongs to the EF-1-beta/EF-1-delta family.</text>
</comment>
<dbReference type="InterPro" id="IPR014038">
    <property type="entry name" value="EF1B_bsu/dsu_GNE"/>
</dbReference>
<dbReference type="Gene3D" id="3.30.70.60">
    <property type="match status" value="1"/>
</dbReference>
<name>A0A165YZP7_9EURY</name>
<comment type="function">
    <text evidence="1 7">Promotes the exchange of GDP for GTP in EF-1-alpha/GDP, thus allowing the regeneration of EF-1-alpha/GTP that could then be used to form the ternary complex EF-1-alpha/GTP/AAtRNA.</text>
</comment>
<dbReference type="InterPro" id="IPR014717">
    <property type="entry name" value="Transl_elong_EF1B/ribsomal_bS6"/>
</dbReference>
<keyword evidence="10" id="KW-1185">Reference proteome</keyword>
<dbReference type="STRING" id="55758.MBFIL_19040"/>
<organism evidence="9 10">
    <name type="scientific">Methanobrevibacter filiformis</name>
    <dbReference type="NCBI Taxonomy" id="55758"/>
    <lineage>
        <taxon>Archaea</taxon>
        <taxon>Methanobacteriati</taxon>
        <taxon>Methanobacteriota</taxon>
        <taxon>Methanomada group</taxon>
        <taxon>Methanobacteria</taxon>
        <taxon>Methanobacteriales</taxon>
        <taxon>Methanobacteriaceae</taxon>
        <taxon>Methanobrevibacter</taxon>
    </lineage>
</organism>
<sequence>MGDVVATVKIMPDDVDVDLEKVKAEIEKSLPEGTELHKIEDEPIAFGLVALKVMFVVTDGEGGTEEAEQKLAGIDGVKTVEVLDVRRLI</sequence>
<evidence type="ECO:0000256" key="7">
    <source>
        <dbReference type="HAMAP-Rule" id="MF_00043"/>
    </source>
</evidence>
<evidence type="ECO:0000256" key="6">
    <source>
        <dbReference type="ARBA" id="ARBA00032274"/>
    </source>
</evidence>
<dbReference type="PIRSF" id="PIRSF006521">
    <property type="entry name" value="Transl_elong_EF1B_B_arc"/>
    <property type="match status" value="1"/>
</dbReference>
<dbReference type="SUPFAM" id="SSF54984">
    <property type="entry name" value="eEF-1beta-like"/>
    <property type="match status" value="1"/>
</dbReference>
<dbReference type="CDD" id="cd00292">
    <property type="entry name" value="EF1B"/>
    <property type="match status" value="1"/>
</dbReference>
<comment type="caution">
    <text evidence="9">The sequence shown here is derived from an EMBL/GenBank/DDBJ whole genome shotgun (WGS) entry which is preliminary data.</text>
</comment>
<evidence type="ECO:0000256" key="4">
    <source>
        <dbReference type="ARBA" id="ARBA00022768"/>
    </source>
</evidence>
<evidence type="ECO:0000256" key="3">
    <source>
        <dbReference type="ARBA" id="ARBA00017600"/>
    </source>
</evidence>
<evidence type="ECO:0000256" key="1">
    <source>
        <dbReference type="ARBA" id="ARBA00003815"/>
    </source>
</evidence>
<dbReference type="Pfam" id="PF00736">
    <property type="entry name" value="EF1_GNE"/>
    <property type="match status" value="1"/>
</dbReference>
<dbReference type="Proteomes" id="UP000077066">
    <property type="component" value="Unassembled WGS sequence"/>
</dbReference>
<gene>
    <name evidence="7" type="primary">ef1b</name>
    <name evidence="9" type="ORF">MBFIL_19040</name>
</gene>
<dbReference type="NCBIfam" id="TIGR00489">
    <property type="entry name" value="aEF-1_beta"/>
    <property type="match status" value="1"/>
</dbReference>
<dbReference type="EMBL" id="LWMT01000288">
    <property type="protein sequence ID" value="KZX10068.1"/>
    <property type="molecule type" value="Genomic_DNA"/>
</dbReference>
<dbReference type="SMART" id="SM00888">
    <property type="entry name" value="EF1_GNE"/>
    <property type="match status" value="1"/>
</dbReference>
<evidence type="ECO:0000259" key="8">
    <source>
        <dbReference type="SMART" id="SM00888"/>
    </source>
</evidence>
<protein>
    <recommendedName>
        <fullName evidence="3 7">Elongation factor 1-beta</fullName>
        <shortName evidence="7">EF-1-beta</shortName>
    </recommendedName>
    <alternativeName>
        <fullName evidence="6 7">aEF-1beta</fullName>
    </alternativeName>
</protein>
<dbReference type="GO" id="GO:0003746">
    <property type="term" value="F:translation elongation factor activity"/>
    <property type="evidence" value="ECO:0007669"/>
    <property type="project" value="UniProtKB-UniRule"/>
</dbReference>
<dbReference type="InterPro" id="IPR004542">
    <property type="entry name" value="Transl_elong_EF1B_B_arc"/>
</dbReference>
<dbReference type="NCBIfam" id="NF001670">
    <property type="entry name" value="PRK00435.1"/>
    <property type="match status" value="1"/>
</dbReference>
<dbReference type="InterPro" id="IPR036219">
    <property type="entry name" value="eEF-1beta-like_sf"/>
</dbReference>
<evidence type="ECO:0000313" key="9">
    <source>
        <dbReference type="EMBL" id="KZX10068.1"/>
    </source>
</evidence>
<dbReference type="PANTHER" id="PTHR39647">
    <property type="entry name" value="ELONGATION FACTOR 1-BETA"/>
    <property type="match status" value="1"/>
</dbReference>
<evidence type="ECO:0000313" key="10">
    <source>
        <dbReference type="Proteomes" id="UP000077066"/>
    </source>
</evidence>
<dbReference type="RefSeq" id="WP_066973996.1">
    <property type="nucleotide sequence ID" value="NZ_LWMT01000288.1"/>
</dbReference>
<keyword evidence="4 7" id="KW-0251">Elongation factor</keyword>
<proteinExistence type="inferred from homology"/>
<dbReference type="AlphaFoldDB" id="A0A165YZP7"/>
<evidence type="ECO:0000256" key="5">
    <source>
        <dbReference type="ARBA" id="ARBA00022917"/>
    </source>
</evidence>
<evidence type="ECO:0000256" key="2">
    <source>
        <dbReference type="ARBA" id="ARBA00007411"/>
    </source>
</evidence>
<dbReference type="OrthoDB" id="84643at2157"/>
<dbReference type="PATRIC" id="fig|55758.3.peg.2122"/>
<accession>A0A165YZP7</accession>
<reference evidence="9 10" key="1">
    <citation type="submission" date="2016-04" db="EMBL/GenBank/DDBJ databases">
        <title>Genome sequence of Methanobrevibacter filiformis DSM 11501.</title>
        <authorList>
            <person name="Poehlein A."/>
            <person name="Seedorf H."/>
            <person name="Daniel R."/>
        </authorList>
    </citation>
    <scope>NUCLEOTIDE SEQUENCE [LARGE SCALE GENOMIC DNA]</scope>
    <source>
        <strain evidence="9 10">DSM 11501</strain>
    </source>
</reference>
<keyword evidence="5 7" id="KW-0648">Protein biosynthesis</keyword>
<dbReference type="PANTHER" id="PTHR39647:SF1">
    <property type="entry name" value="ELONGATION FACTOR 1-BETA"/>
    <property type="match status" value="1"/>
</dbReference>
<dbReference type="HAMAP" id="MF_00043">
    <property type="entry name" value="EF1_beta"/>
    <property type="match status" value="1"/>
</dbReference>